<comment type="subcellular location">
    <subcellularLocation>
        <location evidence="2">Cell membrane</location>
    </subcellularLocation>
    <subcellularLocation>
        <location evidence="1">Membrane</location>
        <topology evidence="1">Multi-pass membrane protein</topology>
    </subcellularLocation>
</comment>
<dbReference type="PANTHER" id="PTHR23507:SF1">
    <property type="entry name" value="FI18259P1-RELATED"/>
    <property type="match status" value="1"/>
</dbReference>
<dbReference type="InterPro" id="IPR011701">
    <property type="entry name" value="MFS"/>
</dbReference>
<feature type="transmembrane region" description="Helical" evidence="6">
    <location>
        <begin position="131"/>
        <end position="153"/>
    </location>
</feature>
<dbReference type="AlphaFoldDB" id="A0A432PGQ6"/>
<proteinExistence type="predicted"/>
<dbReference type="GO" id="GO:0022857">
    <property type="term" value="F:transmembrane transporter activity"/>
    <property type="evidence" value="ECO:0007669"/>
    <property type="project" value="InterPro"/>
</dbReference>
<dbReference type="Proteomes" id="UP000278823">
    <property type="component" value="Unassembled WGS sequence"/>
</dbReference>
<keyword evidence="4 6" id="KW-1133">Transmembrane helix</keyword>
<feature type="transmembrane region" description="Helical" evidence="6">
    <location>
        <begin position="366"/>
        <end position="384"/>
    </location>
</feature>
<sequence length="393" mass="41669">MKKTLGIIYATVILDAAGIGLTLPIFPRLLRDVGHTDDLGWRFGAFLALYALMQFIFSPVLGSLSDRLGRRPVLMLSLAGAAVDYLFMAFAPSLLLLFVGRAVAGITGASNAVAAACITDITDDAERTRRFGQLSACFGIGFIAGPAIGGLLGEVSVRAPFIAAAGLNAVNLLMALFFLAETRKPGPADGGQQAFSPLAGFRWLLGFRILLPFVGAYFLLALIGEVGGTVWVLYGEDKFSWSPLMIGISLAAFGLFHAVVQAFIAGPISERWGERRALLIGVVADSAAYISIALLTKGWMVFLLMPLFCLGGIGVPALQSLVTARVDGDHQGRMQGLLASMTSLASIIGPLAISTVYFASRDFFPGLVWVLGAAFYLFCLPLAFSSEQTRVSA</sequence>
<feature type="transmembrane region" description="Helical" evidence="6">
    <location>
        <begin position="277"/>
        <end position="295"/>
    </location>
</feature>
<dbReference type="PROSITE" id="PS50850">
    <property type="entry name" value="MFS"/>
    <property type="match status" value="1"/>
</dbReference>
<evidence type="ECO:0000256" key="5">
    <source>
        <dbReference type="ARBA" id="ARBA00023136"/>
    </source>
</evidence>
<dbReference type="RefSeq" id="WP_126923482.1">
    <property type="nucleotide sequence ID" value="NZ_ML133693.1"/>
</dbReference>
<keyword evidence="5 6" id="KW-0472">Membrane</keyword>
<gene>
    <name evidence="8" type="primary">tet</name>
    <name evidence="8" type="ORF">EFQ99_22835</name>
</gene>
<evidence type="ECO:0000256" key="2">
    <source>
        <dbReference type="ARBA" id="ARBA00004236"/>
    </source>
</evidence>
<feature type="transmembrane region" description="Helical" evidence="6">
    <location>
        <begin position="336"/>
        <end position="360"/>
    </location>
</feature>
<evidence type="ECO:0000313" key="9">
    <source>
        <dbReference type="Proteomes" id="UP000278823"/>
    </source>
</evidence>
<dbReference type="Pfam" id="PF07690">
    <property type="entry name" value="MFS_1"/>
    <property type="match status" value="1"/>
</dbReference>
<dbReference type="GO" id="GO:0016020">
    <property type="term" value="C:membrane"/>
    <property type="evidence" value="ECO:0007669"/>
    <property type="project" value="UniProtKB-SubCell"/>
</dbReference>
<feature type="transmembrane region" description="Helical" evidence="6">
    <location>
        <begin position="98"/>
        <end position="119"/>
    </location>
</feature>
<dbReference type="OrthoDB" id="9764259at2"/>
<evidence type="ECO:0000256" key="6">
    <source>
        <dbReference type="SAM" id="Phobius"/>
    </source>
</evidence>
<dbReference type="Gene3D" id="1.20.1250.20">
    <property type="entry name" value="MFS general substrate transporter like domains"/>
    <property type="match status" value="1"/>
</dbReference>
<dbReference type="CDD" id="cd17388">
    <property type="entry name" value="MFS_TetA"/>
    <property type="match status" value="1"/>
</dbReference>
<evidence type="ECO:0000313" key="8">
    <source>
        <dbReference type="EMBL" id="RUM23478.1"/>
    </source>
</evidence>
<dbReference type="InterPro" id="IPR001958">
    <property type="entry name" value="Tet-R_TetA/multi-R_MdtG-like"/>
</dbReference>
<feature type="transmembrane region" description="Helical" evidence="6">
    <location>
        <begin position="73"/>
        <end position="92"/>
    </location>
</feature>
<feature type="transmembrane region" description="Helical" evidence="6">
    <location>
        <begin position="201"/>
        <end position="224"/>
    </location>
</feature>
<protein>
    <submittedName>
        <fullName evidence="8">Tet(A)/Tet(B)/Tet(C) family tetracycline efflux MFS transporter</fullName>
    </submittedName>
</protein>
<dbReference type="PANTHER" id="PTHR23507">
    <property type="entry name" value="ZGC:174356"/>
    <property type="match status" value="1"/>
</dbReference>
<feature type="transmembrane region" description="Helical" evidence="6">
    <location>
        <begin position="39"/>
        <end position="61"/>
    </location>
</feature>
<evidence type="ECO:0000256" key="4">
    <source>
        <dbReference type="ARBA" id="ARBA00022989"/>
    </source>
</evidence>
<dbReference type="InterPro" id="IPR036259">
    <property type="entry name" value="MFS_trans_sf"/>
</dbReference>
<dbReference type="InterPro" id="IPR020846">
    <property type="entry name" value="MFS_dom"/>
</dbReference>
<dbReference type="EMBL" id="RJTH01000008">
    <property type="protein sequence ID" value="RUM23478.1"/>
    <property type="molecule type" value="Genomic_DNA"/>
</dbReference>
<evidence type="ECO:0000256" key="3">
    <source>
        <dbReference type="ARBA" id="ARBA00022692"/>
    </source>
</evidence>
<feature type="transmembrane region" description="Helical" evidence="6">
    <location>
        <begin position="159"/>
        <end position="180"/>
    </location>
</feature>
<evidence type="ECO:0000259" key="7">
    <source>
        <dbReference type="PROSITE" id="PS50850"/>
    </source>
</evidence>
<evidence type="ECO:0000256" key="1">
    <source>
        <dbReference type="ARBA" id="ARBA00004141"/>
    </source>
</evidence>
<comment type="caution">
    <text evidence="8">The sequence shown here is derived from an EMBL/GenBank/DDBJ whole genome shotgun (WGS) entry which is preliminary data.</text>
</comment>
<dbReference type="SUPFAM" id="SSF103473">
    <property type="entry name" value="MFS general substrate transporter"/>
    <property type="match status" value="1"/>
</dbReference>
<keyword evidence="3 6" id="KW-0812">Transmembrane</keyword>
<keyword evidence="9" id="KW-1185">Reference proteome</keyword>
<organism evidence="8 9">
    <name type="scientific">Rhizobium vallis</name>
    <dbReference type="NCBI Taxonomy" id="634290"/>
    <lineage>
        <taxon>Bacteria</taxon>
        <taxon>Pseudomonadati</taxon>
        <taxon>Pseudomonadota</taxon>
        <taxon>Alphaproteobacteria</taxon>
        <taxon>Hyphomicrobiales</taxon>
        <taxon>Rhizobiaceae</taxon>
        <taxon>Rhizobium/Agrobacterium group</taxon>
        <taxon>Rhizobium</taxon>
    </lineage>
</organism>
<dbReference type="NCBIfam" id="NF012174">
    <property type="entry name" value="tet_MFS_A_B_C_D"/>
    <property type="match status" value="1"/>
</dbReference>
<feature type="transmembrane region" description="Helical" evidence="6">
    <location>
        <begin position="7"/>
        <end position="27"/>
    </location>
</feature>
<reference evidence="9" key="1">
    <citation type="submission" date="2018-11" db="EMBL/GenBank/DDBJ databases">
        <title>Rhizobium chutanense sp. nov., isolated from root nodules of Phaseolus vulgaris in China.</title>
        <authorList>
            <person name="Huo Y."/>
        </authorList>
    </citation>
    <scope>NUCLEOTIDE SEQUENCE [LARGE SCALE GENOMIC DNA]</scope>
    <source>
        <strain evidence="9">CCBAU 65647</strain>
    </source>
</reference>
<accession>A0A432PGQ6</accession>
<feature type="transmembrane region" description="Helical" evidence="6">
    <location>
        <begin position="301"/>
        <end position="324"/>
    </location>
</feature>
<feature type="transmembrane region" description="Helical" evidence="6">
    <location>
        <begin position="244"/>
        <end position="265"/>
    </location>
</feature>
<feature type="domain" description="Major facilitator superfamily (MFS) profile" evidence="7">
    <location>
        <begin position="4"/>
        <end position="390"/>
    </location>
</feature>
<name>A0A432PGQ6_9HYPH</name>
<dbReference type="PRINTS" id="PR01035">
    <property type="entry name" value="TCRTETA"/>
</dbReference>